<gene>
    <name evidence="1" type="ORF">CWI38_0317p0030</name>
</gene>
<reference evidence="1 2" key="1">
    <citation type="submission" date="2017-12" db="EMBL/GenBank/DDBJ databases">
        <authorList>
            <person name="Pombert J.-F."/>
            <person name="Haag K.L."/>
            <person name="Ebert D."/>
        </authorList>
    </citation>
    <scope>NUCLEOTIDE SEQUENCE [LARGE SCALE GENOMIC DNA]</scope>
    <source>
        <strain evidence="1">IL-G-3</strain>
    </source>
</reference>
<dbReference type="VEuPathDB" id="MicrosporidiaDB:CWI38_0317p0030"/>
<name>A0A4V2JY09_9MICR</name>
<proteinExistence type="predicted"/>
<keyword evidence="2" id="KW-1185">Reference proteome</keyword>
<dbReference type="Proteomes" id="UP000292282">
    <property type="component" value="Unassembled WGS sequence"/>
</dbReference>
<dbReference type="AlphaFoldDB" id="A0A4V2JY09"/>
<evidence type="ECO:0000313" key="2">
    <source>
        <dbReference type="Proteomes" id="UP000292282"/>
    </source>
</evidence>
<organism evidence="1 2">
    <name type="scientific">Hamiltosporidium tvaerminnensis</name>
    <dbReference type="NCBI Taxonomy" id="1176355"/>
    <lineage>
        <taxon>Eukaryota</taxon>
        <taxon>Fungi</taxon>
        <taxon>Fungi incertae sedis</taxon>
        <taxon>Microsporidia</taxon>
        <taxon>Dubosqiidae</taxon>
        <taxon>Hamiltosporidium</taxon>
    </lineage>
</organism>
<evidence type="ECO:0000313" key="1">
    <source>
        <dbReference type="EMBL" id="TBU15082.1"/>
    </source>
</evidence>
<dbReference type="EMBL" id="PITK01000317">
    <property type="protein sequence ID" value="TBU15082.1"/>
    <property type="molecule type" value="Genomic_DNA"/>
</dbReference>
<accession>A0A4V2JY09</accession>
<protein>
    <submittedName>
        <fullName evidence="1">Uncharacterized protein</fullName>
    </submittedName>
</protein>
<comment type="caution">
    <text evidence="1">The sequence shown here is derived from an EMBL/GenBank/DDBJ whole genome shotgun (WGS) entry which is preliminary data.</text>
</comment>
<sequence length="91" mass="10660">MKESHLKKVEISKNNEEYIQFIVLKKTVETISFNLRRGPERSLSVILGAEMHKQPKPFLKQRSNQEDVLNIIKQKNYTIPNSKQGITLEEH</sequence>